<dbReference type="GO" id="GO:0008270">
    <property type="term" value="F:zinc ion binding"/>
    <property type="evidence" value="ECO:0007669"/>
    <property type="project" value="UniProtKB-KW"/>
</dbReference>
<dbReference type="SMART" id="SM00184">
    <property type="entry name" value="RING"/>
    <property type="match status" value="2"/>
</dbReference>
<feature type="region of interest" description="Disordered" evidence="5">
    <location>
        <begin position="504"/>
        <end position="544"/>
    </location>
</feature>
<dbReference type="InterPro" id="IPR013083">
    <property type="entry name" value="Znf_RING/FYVE/PHD"/>
</dbReference>
<feature type="compositionally biased region" description="Polar residues" evidence="5">
    <location>
        <begin position="147"/>
        <end position="161"/>
    </location>
</feature>
<proteinExistence type="predicted"/>
<keyword evidence="9" id="KW-1185">Reference proteome</keyword>
<dbReference type="SUPFAM" id="SSF57850">
    <property type="entry name" value="RING/U-box"/>
    <property type="match status" value="1"/>
</dbReference>
<evidence type="ECO:0000256" key="3">
    <source>
        <dbReference type="ARBA" id="ARBA00022833"/>
    </source>
</evidence>
<dbReference type="InterPro" id="IPR000315">
    <property type="entry name" value="Znf_B-box"/>
</dbReference>
<keyword evidence="3" id="KW-0862">Zinc</keyword>
<dbReference type="EMBL" id="JBJQND010000008">
    <property type="protein sequence ID" value="KAL3867586.1"/>
    <property type="molecule type" value="Genomic_DNA"/>
</dbReference>
<evidence type="ECO:0000256" key="2">
    <source>
        <dbReference type="ARBA" id="ARBA00022771"/>
    </source>
</evidence>
<feature type="domain" description="RING-type" evidence="6">
    <location>
        <begin position="165"/>
        <end position="205"/>
    </location>
</feature>
<dbReference type="Gene3D" id="2.120.10.30">
    <property type="entry name" value="TolB, C-terminal domain"/>
    <property type="match status" value="1"/>
</dbReference>
<dbReference type="InterPro" id="IPR001841">
    <property type="entry name" value="Znf_RING"/>
</dbReference>
<evidence type="ECO:0000313" key="8">
    <source>
        <dbReference type="EMBL" id="KAL3867587.1"/>
    </source>
</evidence>
<dbReference type="InterPro" id="IPR011042">
    <property type="entry name" value="6-blade_b-propeller_TolB-like"/>
</dbReference>
<dbReference type="PROSITE" id="PS00028">
    <property type="entry name" value="ZINC_FINGER_C2H2_1"/>
    <property type="match status" value="1"/>
</dbReference>
<dbReference type="PANTHER" id="PTHR25462">
    <property type="entry name" value="BONUS, ISOFORM C-RELATED"/>
    <property type="match status" value="1"/>
</dbReference>
<feature type="region of interest" description="Disordered" evidence="5">
    <location>
        <begin position="1"/>
        <end position="162"/>
    </location>
</feature>
<feature type="domain" description="B box-type" evidence="7">
    <location>
        <begin position="300"/>
        <end position="341"/>
    </location>
</feature>
<dbReference type="InterPro" id="IPR017907">
    <property type="entry name" value="Znf_RING_CS"/>
</dbReference>
<feature type="region of interest" description="Disordered" evidence="5">
    <location>
        <begin position="651"/>
        <end position="670"/>
    </location>
</feature>
<organism evidence="8 9">
    <name type="scientific">Sinanodonta woodiana</name>
    <name type="common">Chinese pond mussel</name>
    <name type="synonym">Anodonta woodiana</name>
    <dbReference type="NCBI Taxonomy" id="1069815"/>
    <lineage>
        <taxon>Eukaryota</taxon>
        <taxon>Metazoa</taxon>
        <taxon>Spiralia</taxon>
        <taxon>Lophotrochozoa</taxon>
        <taxon>Mollusca</taxon>
        <taxon>Bivalvia</taxon>
        <taxon>Autobranchia</taxon>
        <taxon>Heteroconchia</taxon>
        <taxon>Palaeoheterodonta</taxon>
        <taxon>Unionida</taxon>
        <taxon>Unionoidea</taxon>
        <taxon>Unionidae</taxon>
        <taxon>Unioninae</taxon>
        <taxon>Sinanodonta</taxon>
    </lineage>
</organism>
<accession>A0ABD3W140</accession>
<dbReference type="SMART" id="SM00336">
    <property type="entry name" value="BBOX"/>
    <property type="match status" value="2"/>
</dbReference>
<dbReference type="Gene3D" id="3.30.160.60">
    <property type="entry name" value="Classic Zinc Finger"/>
    <property type="match status" value="1"/>
</dbReference>
<dbReference type="Proteomes" id="UP001634394">
    <property type="component" value="Unassembled WGS sequence"/>
</dbReference>
<dbReference type="PROSITE" id="PS50089">
    <property type="entry name" value="ZF_RING_2"/>
    <property type="match status" value="1"/>
</dbReference>
<dbReference type="Gene3D" id="3.30.40.10">
    <property type="entry name" value="Zinc/RING finger domain, C3HC4 (zinc finger)"/>
    <property type="match status" value="1"/>
</dbReference>
<evidence type="ECO:0000256" key="1">
    <source>
        <dbReference type="ARBA" id="ARBA00022723"/>
    </source>
</evidence>
<dbReference type="Pfam" id="PF00643">
    <property type="entry name" value="zf-B_box"/>
    <property type="match status" value="1"/>
</dbReference>
<dbReference type="InterPro" id="IPR047153">
    <property type="entry name" value="TRIM45/56/19-like"/>
</dbReference>
<dbReference type="SUPFAM" id="SSF63829">
    <property type="entry name" value="Calcium-dependent phosphotriesterase"/>
    <property type="match status" value="1"/>
</dbReference>
<sequence length="935" mass="104404">MESMEGAVASIDQQSSGYVDENNQNITDPLVTSSDNPLDGNSTKEIPGILPIHASGTEEGLKDGHGLTEAEAADEDTNKDQNYGETNNSAAINQVDSSDWTSTSEEEEEEEENKEEEDEEEGSREVGKESQETASADHVSKSDTYDSDTSGVKRSNSQSQDPLVCPACGNSLSDPRLLPCLHSVCNVCLASLHIKKNKIRCPKCKFRHTIPSKGKDGFVSNKLVMNLIAAQKAEFEPVFNCAVCLLHDQFNEGYGKCIDCGDVLCNDCFTKHTFSSQTANHRVVSNDDLELVGKQQLIPVRGVQCEQHRGEDLKFFCENCNELVCRDCILLGHSKHHCVVFTEAFDSRKLVIQSLLNDLEKKRQQIDDDDMDGFLIDLDKEEKTQIEKIDNVVEQYVQVIKKKRDDAVKLLRKRFQAQRKLAVDRKANARGIALRIEDRSNMVNFFLKEGRDLDILTLQPLIESSLTELKEKNVSPASPRNCPCPFVIVSTGGIDFEKWSPFSISSPSKKKAAKKDQATKSIAEKTSAKQVQERKISKQKRKKTLPSSILDQYQDFYPPYPVPMFMDYYSGGLEIPPTLVQSLPGTAQKGSFEAMVGDSLNRGRHHGQSRVPFQQKIGADEGQQNSASLNKRQAQQYTGVSFNQAASFYPEQSSELKKPQPEISPAHGTKKSVQRNVSLRLVTCLDIKMASDDKEPAISGIAFISNETFLLSDNGNKKIKMFRIDGTFVDFFHDPAPMSLTGWNDCIAWNSDNANVYIKEHTNPQVKRLQFQASIPHPIACYKNQFIVIANVKKNMVARYDVEGRKVSDFVPTTSGGLHLQHVTSIATSNNNLVALVDTHLKRVIITNMDGLYLGEYFPVGAPDWLPGDVCVDPKNNIFVTDKLHNKILMCNHRGEHIQEWTTLLENINCIACNNKGNLLVSGKGRLNLYQYSFQ</sequence>
<gene>
    <name evidence="8" type="ORF">ACJMK2_040470</name>
</gene>
<evidence type="ECO:0000259" key="6">
    <source>
        <dbReference type="PROSITE" id="PS50089"/>
    </source>
</evidence>
<dbReference type="InterPro" id="IPR018957">
    <property type="entry name" value="Znf_C3HC4_RING-type"/>
</dbReference>
<keyword evidence="2 4" id="KW-0863">Zinc-finger</keyword>
<dbReference type="PROSITE" id="PS50119">
    <property type="entry name" value="ZF_BBOX"/>
    <property type="match status" value="1"/>
</dbReference>
<dbReference type="CDD" id="cd16579">
    <property type="entry name" value="RING-HC_PML_C-V"/>
    <property type="match status" value="1"/>
</dbReference>
<protein>
    <submittedName>
        <fullName evidence="8">Uncharacterized protein</fullName>
    </submittedName>
</protein>
<dbReference type="PROSITE" id="PS00518">
    <property type="entry name" value="ZF_RING_1"/>
    <property type="match status" value="1"/>
</dbReference>
<reference evidence="8 9" key="1">
    <citation type="submission" date="2024-11" db="EMBL/GenBank/DDBJ databases">
        <title>Chromosome-level genome assembly of the freshwater bivalve Anodonta woodiana.</title>
        <authorList>
            <person name="Chen X."/>
        </authorList>
    </citation>
    <scope>NUCLEOTIDE SEQUENCE [LARGE SCALE GENOMIC DNA]</scope>
    <source>
        <strain evidence="8">MN2024</strain>
        <tissue evidence="8">Gills</tissue>
    </source>
</reference>
<dbReference type="AlphaFoldDB" id="A0ABD3W140"/>
<dbReference type="Pfam" id="PF00097">
    <property type="entry name" value="zf-C3HC4"/>
    <property type="match status" value="1"/>
</dbReference>
<feature type="compositionally biased region" description="Polar residues" evidence="5">
    <location>
        <begin position="11"/>
        <end position="44"/>
    </location>
</feature>
<evidence type="ECO:0000256" key="5">
    <source>
        <dbReference type="SAM" id="MobiDB-lite"/>
    </source>
</evidence>
<name>A0ABD3W140_SINWO</name>
<dbReference type="InterPro" id="IPR013087">
    <property type="entry name" value="Znf_C2H2_type"/>
</dbReference>
<evidence type="ECO:0000256" key="4">
    <source>
        <dbReference type="PROSITE-ProRule" id="PRU00024"/>
    </source>
</evidence>
<dbReference type="SUPFAM" id="SSF57845">
    <property type="entry name" value="B-box zinc-binding domain"/>
    <property type="match status" value="1"/>
</dbReference>
<evidence type="ECO:0000259" key="7">
    <source>
        <dbReference type="PROSITE" id="PS50119"/>
    </source>
</evidence>
<feature type="compositionally biased region" description="Polar residues" evidence="5">
    <location>
        <begin position="80"/>
        <end position="103"/>
    </location>
</feature>
<dbReference type="EMBL" id="JBJQND010000008">
    <property type="protein sequence ID" value="KAL3867587.1"/>
    <property type="molecule type" value="Genomic_DNA"/>
</dbReference>
<keyword evidence="1" id="KW-0479">Metal-binding</keyword>
<feature type="compositionally biased region" description="Basic and acidic residues" evidence="5">
    <location>
        <begin position="59"/>
        <end position="68"/>
    </location>
</feature>
<feature type="compositionally biased region" description="Basic and acidic residues" evidence="5">
    <location>
        <begin position="514"/>
        <end position="536"/>
    </location>
</feature>
<dbReference type="PANTHER" id="PTHR25462:SF299">
    <property type="entry name" value="E3 UBIQUITIN-PROTEIN LIGASE TRIM56"/>
    <property type="match status" value="1"/>
</dbReference>
<evidence type="ECO:0000313" key="9">
    <source>
        <dbReference type="Proteomes" id="UP001634394"/>
    </source>
</evidence>
<feature type="compositionally biased region" description="Acidic residues" evidence="5">
    <location>
        <begin position="104"/>
        <end position="122"/>
    </location>
</feature>
<comment type="caution">
    <text evidence="8">The sequence shown here is derived from an EMBL/GenBank/DDBJ whole genome shotgun (WGS) entry which is preliminary data.</text>
</comment>